<accession>A0A382BDZ3</accession>
<evidence type="ECO:0000256" key="7">
    <source>
        <dbReference type="ARBA" id="ARBA00023209"/>
    </source>
</evidence>
<evidence type="ECO:0000256" key="10">
    <source>
        <dbReference type="ARBA" id="ARBA00046608"/>
    </source>
</evidence>
<dbReference type="GO" id="GO:0008654">
    <property type="term" value="P:phospholipid biosynthetic process"/>
    <property type="evidence" value="ECO:0007669"/>
    <property type="project" value="UniProtKB-KW"/>
</dbReference>
<dbReference type="AlphaFoldDB" id="A0A382BDZ3"/>
<gene>
    <name evidence="11" type="ORF">METZ01_LOCUS164251</name>
</gene>
<protein>
    <recommendedName>
        <fullName evidence="9">phosphate acyltransferase</fullName>
        <ecNumber evidence="9">2.3.1.274</ecNumber>
    </recommendedName>
</protein>
<evidence type="ECO:0000313" key="11">
    <source>
        <dbReference type="EMBL" id="SVB11397.1"/>
    </source>
</evidence>
<evidence type="ECO:0000256" key="8">
    <source>
        <dbReference type="ARBA" id="ARBA00023264"/>
    </source>
</evidence>
<keyword evidence="5" id="KW-0808">Transferase</keyword>
<dbReference type="GO" id="GO:0043811">
    <property type="term" value="F:phosphate:acyl-[acyl carrier protein] acyltransferase activity"/>
    <property type="evidence" value="ECO:0007669"/>
    <property type="project" value="UniProtKB-EC"/>
</dbReference>
<dbReference type="EMBL" id="UINC01029151">
    <property type="protein sequence ID" value="SVB11397.1"/>
    <property type="molecule type" value="Genomic_DNA"/>
</dbReference>
<evidence type="ECO:0000256" key="6">
    <source>
        <dbReference type="ARBA" id="ARBA00023098"/>
    </source>
</evidence>
<evidence type="ECO:0000256" key="2">
    <source>
        <dbReference type="ARBA" id="ARBA00004496"/>
    </source>
</evidence>
<organism evidence="11">
    <name type="scientific">marine metagenome</name>
    <dbReference type="NCBI Taxonomy" id="408172"/>
    <lineage>
        <taxon>unclassified sequences</taxon>
        <taxon>metagenomes</taxon>
        <taxon>ecological metagenomes</taxon>
    </lineage>
</organism>
<reference evidence="11" key="1">
    <citation type="submission" date="2018-05" db="EMBL/GenBank/DDBJ databases">
        <authorList>
            <person name="Lanie J.A."/>
            <person name="Ng W.-L."/>
            <person name="Kazmierczak K.M."/>
            <person name="Andrzejewski T.M."/>
            <person name="Davidsen T.M."/>
            <person name="Wayne K.J."/>
            <person name="Tettelin H."/>
            <person name="Glass J.I."/>
            <person name="Rusch D."/>
            <person name="Podicherti R."/>
            <person name="Tsui H.-C.T."/>
            <person name="Winkler M.E."/>
        </authorList>
    </citation>
    <scope>NUCLEOTIDE SEQUENCE</scope>
</reference>
<dbReference type="NCBIfam" id="TIGR00182">
    <property type="entry name" value="plsX"/>
    <property type="match status" value="1"/>
</dbReference>
<comment type="catalytic activity">
    <reaction evidence="1">
        <text>a fatty acyl-[ACP] + phosphate = an acyl phosphate + holo-[ACP]</text>
        <dbReference type="Rhea" id="RHEA:42292"/>
        <dbReference type="Rhea" id="RHEA-COMP:9685"/>
        <dbReference type="Rhea" id="RHEA-COMP:14125"/>
        <dbReference type="ChEBI" id="CHEBI:43474"/>
        <dbReference type="ChEBI" id="CHEBI:59918"/>
        <dbReference type="ChEBI" id="CHEBI:64479"/>
        <dbReference type="ChEBI" id="CHEBI:138651"/>
        <dbReference type="EC" id="2.3.1.274"/>
    </reaction>
</comment>
<name>A0A382BDZ3_9ZZZZ</name>
<dbReference type="GO" id="GO:0006633">
    <property type="term" value="P:fatty acid biosynthetic process"/>
    <property type="evidence" value="ECO:0007669"/>
    <property type="project" value="InterPro"/>
</dbReference>
<dbReference type="PANTHER" id="PTHR30100">
    <property type="entry name" value="FATTY ACID/PHOSPHOLIPID SYNTHESIS PROTEIN PLSX"/>
    <property type="match status" value="1"/>
</dbReference>
<evidence type="ECO:0000256" key="9">
    <source>
        <dbReference type="ARBA" id="ARBA00024069"/>
    </source>
</evidence>
<dbReference type="PIRSF" id="PIRSF002465">
    <property type="entry name" value="Phsphlp_syn_PlsX"/>
    <property type="match status" value="1"/>
</dbReference>
<keyword evidence="4" id="KW-0444">Lipid biosynthesis</keyword>
<dbReference type="PANTHER" id="PTHR30100:SF1">
    <property type="entry name" value="PHOSPHATE ACYLTRANSFERASE"/>
    <property type="match status" value="1"/>
</dbReference>
<dbReference type="HAMAP" id="MF_00019">
    <property type="entry name" value="PlsX"/>
    <property type="match status" value="1"/>
</dbReference>
<evidence type="ECO:0000256" key="3">
    <source>
        <dbReference type="ARBA" id="ARBA00022490"/>
    </source>
</evidence>
<evidence type="ECO:0000256" key="4">
    <source>
        <dbReference type="ARBA" id="ARBA00022516"/>
    </source>
</evidence>
<dbReference type="EC" id="2.3.1.274" evidence="9"/>
<dbReference type="InterPro" id="IPR012281">
    <property type="entry name" value="Phospholipid_synth_PlsX-like"/>
</dbReference>
<dbReference type="SUPFAM" id="SSF53659">
    <property type="entry name" value="Isocitrate/Isopropylmalate dehydrogenase-like"/>
    <property type="match status" value="1"/>
</dbReference>
<comment type="subcellular location">
    <subcellularLocation>
        <location evidence="2">Cytoplasm</location>
    </subcellularLocation>
</comment>
<dbReference type="Gene3D" id="3.40.718.10">
    <property type="entry name" value="Isopropylmalate Dehydrogenase"/>
    <property type="match status" value="1"/>
</dbReference>
<keyword evidence="7" id="KW-0594">Phospholipid biosynthesis</keyword>
<sequence>MADKTINLAIDAMGGDNAPFEIIKGAVLSVQNNNKINILLVGDEIQIKNSLSQLGPEALESIETNRITIIPSEGVIKDGDQPVIALKKNPKASIVISAYLVKNGQADGLISMGSTGASMAACALTMGIIKGVERPTVGGPIIGNSPNTVVLDIGANVDCKPSQLVTFAILGSVYAKLTFNINNPRIGILNVGSEKGKGNKLIRDTYDLLKNTNLDFIGNIEPQDLFHNKAEVVVCDGFVGNILLKILESSGDLIEHFLYEELQNKISEDLLNVISTKALNLFNVGETYGVAPLFGVNGIAALGHGKASHKTIINAIESIIIWIENDLINEMNKEIEKLQNKL</sequence>
<dbReference type="InterPro" id="IPR003664">
    <property type="entry name" value="FA_synthesis"/>
</dbReference>
<keyword evidence="8" id="KW-1208">Phospholipid metabolism</keyword>
<keyword evidence="3" id="KW-0963">Cytoplasm</keyword>
<comment type="subunit">
    <text evidence="10">Homodimer. Probably interacts with PlsY.</text>
</comment>
<evidence type="ECO:0000256" key="1">
    <source>
        <dbReference type="ARBA" id="ARBA00001232"/>
    </source>
</evidence>
<evidence type="ECO:0000256" key="5">
    <source>
        <dbReference type="ARBA" id="ARBA00022679"/>
    </source>
</evidence>
<dbReference type="Pfam" id="PF02504">
    <property type="entry name" value="FA_synthesis"/>
    <property type="match status" value="1"/>
</dbReference>
<dbReference type="GO" id="GO:0005737">
    <property type="term" value="C:cytoplasm"/>
    <property type="evidence" value="ECO:0007669"/>
    <property type="project" value="UniProtKB-SubCell"/>
</dbReference>
<proteinExistence type="inferred from homology"/>
<keyword evidence="6" id="KW-0443">Lipid metabolism</keyword>